<feature type="chain" id="PRO_5025566955" description="Sushi domain-containing protein" evidence="1">
    <location>
        <begin position="21"/>
        <end position="323"/>
    </location>
</feature>
<sequence>MRRAVVSTVLTLLLAAPSVAITVRSSLRLTSRWERRTAGCQPVSAHRSGLSRLGCSLLALGVEAWGWRYDPAGAPADRCQLCWNKPKPSDNPPTDTFLRGEPHYTGVSGFCHSPDQCTLENGECGEDDRCHCLPGFDHSYQCLHTCFLKYDGFRAETAPLNATNATVTLDCAADGSNDLLTGLSVSADGRLEAVKCPQFANGLQLGARVVERPLGGDNITNPVTTRCPKTHVVTGLTAAEDGSPQTVLCRPLQHLWVIHSKTCVLQPVSAAPLSEQQLANASIPWPTQCDEEHQRAVKAVITWDGVLGKILCCRIMEDCSPLK</sequence>
<gene>
    <name evidence="2" type="ORF">FJT64_013851</name>
</gene>
<feature type="signal peptide" evidence="1">
    <location>
        <begin position="1"/>
        <end position="20"/>
    </location>
</feature>
<evidence type="ECO:0008006" key="4">
    <source>
        <dbReference type="Google" id="ProtNLM"/>
    </source>
</evidence>
<evidence type="ECO:0000313" key="2">
    <source>
        <dbReference type="EMBL" id="KAF0287732.1"/>
    </source>
</evidence>
<reference evidence="2 3" key="1">
    <citation type="submission" date="2019-07" db="EMBL/GenBank/DDBJ databases">
        <title>Draft genome assembly of a fouling barnacle, Amphibalanus amphitrite (Darwin, 1854): The first reference genome for Thecostraca.</title>
        <authorList>
            <person name="Kim W."/>
        </authorList>
    </citation>
    <scope>NUCLEOTIDE SEQUENCE [LARGE SCALE GENOMIC DNA]</scope>
    <source>
        <strain evidence="2">SNU_AA5</strain>
        <tissue evidence="2">Soma without cirri and trophi</tissue>
    </source>
</reference>
<evidence type="ECO:0000313" key="3">
    <source>
        <dbReference type="Proteomes" id="UP000440578"/>
    </source>
</evidence>
<organism evidence="2 3">
    <name type="scientific">Amphibalanus amphitrite</name>
    <name type="common">Striped barnacle</name>
    <name type="synonym">Balanus amphitrite</name>
    <dbReference type="NCBI Taxonomy" id="1232801"/>
    <lineage>
        <taxon>Eukaryota</taxon>
        <taxon>Metazoa</taxon>
        <taxon>Ecdysozoa</taxon>
        <taxon>Arthropoda</taxon>
        <taxon>Crustacea</taxon>
        <taxon>Multicrustacea</taxon>
        <taxon>Cirripedia</taxon>
        <taxon>Thoracica</taxon>
        <taxon>Thoracicalcarea</taxon>
        <taxon>Balanomorpha</taxon>
        <taxon>Balanoidea</taxon>
        <taxon>Balanidae</taxon>
        <taxon>Amphibalaninae</taxon>
        <taxon>Amphibalanus</taxon>
    </lineage>
</organism>
<dbReference type="AlphaFoldDB" id="A0A6A4VBJ4"/>
<keyword evidence="1" id="KW-0732">Signal</keyword>
<evidence type="ECO:0000256" key="1">
    <source>
        <dbReference type="SAM" id="SignalP"/>
    </source>
</evidence>
<keyword evidence="3" id="KW-1185">Reference proteome</keyword>
<name>A0A6A4VBJ4_AMPAM</name>
<proteinExistence type="predicted"/>
<dbReference type="EMBL" id="VIIS01002170">
    <property type="protein sequence ID" value="KAF0287732.1"/>
    <property type="molecule type" value="Genomic_DNA"/>
</dbReference>
<dbReference type="Proteomes" id="UP000440578">
    <property type="component" value="Unassembled WGS sequence"/>
</dbReference>
<protein>
    <recommendedName>
        <fullName evidence="4">Sushi domain-containing protein</fullName>
    </recommendedName>
</protein>
<accession>A0A6A4VBJ4</accession>
<comment type="caution">
    <text evidence="2">The sequence shown here is derived from an EMBL/GenBank/DDBJ whole genome shotgun (WGS) entry which is preliminary data.</text>
</comment>